<accession>A0A386AWX1</accession>
<evidence type="ECO:0000256" key="4">
    <source>
        <dbReference type="HAMAP-Rule" id="MF_00291"/>
    </source>
</evidence>
<proteinExistence type="inferred from homology"/>
<dbReference type="GO" id="GO:0003735">
    <property type="term" value="F:structural constituent of ribosome"/>
    <property type="evidence" value="ECO:0007669"/>
    <property type="project" value="InterPro"/>
</dbReference>
<keyword evidence="6" id="KW-0150">Chloroplast</keyword>
<keyword evidence="2 4" id="KW-0689">Ribosomal protein</keyword>
<dbReference type="HAMAP" id="MF_00291_B">
    <property type="entry name" value="Ribosomal_uS2_B"/>
    <property type="match status" value="1"/>
</dbReference>
<protein>
    <recommendedName>
        <fullName evidence="4">Small ribosomal subunit protein uS2c</fullName>
    </recommendedName>
</protein>
<dbReference type="Pfam" id="PF00318">
    <property type="entry name" value="Ribosomal_S2"/>
    <property type="match status" value="1"/>
</dbReference>
<dbReference type="AlphaFoldDB" id="A0A386AWX1"/>
<dbReference type="CDD" id="cd01425">
    <property type="entry name" value="RPS2"/>
    <property type="match status" value="1"/>
</dbReference>
<dbReference type="PANTHER" id="PTHR12534:SF0">
    <property type="entry name" value="SMALL RIBOSOMAL SUBUNIT PROTEIN US2M"/>
    <property type="match status" value="1"/>
</dbReference>
<dbReference type="InterPro" id="IPR023591">
    <property type="entry name" value="Ribosomal_uS2_flav_dom_sf"/>
</dbReference>
<dbReference type="NCBIfam" id="TIGR01011">
    <property type="entry name" value="rpsB_bact"/>
    <property type="match status" value="1"/>
</dbReference>
<reference evidence="6" key="1">
    <citation type="submission" date="2018-07" db="EMBL/GenBank/DDBJ databases">
        <authorList>
            <person name="Quirk P.G."/>
            <person name="Krulwich T.A."/>
        </authorList>
    </citation>
    <scope>NUCLEOTIDE SEQUENCE</scope>
</reference>
<dbReference type="EMBL" id="MH591082">
    <property type="protein sequence ID" value="AYC63860.1"/>
    <property type="molecule type" value="Genomic_DNA"/>
</dbReference>
<dbReference type="GO" id="GO:0005763">
    <property type="term" value="C:mitochondrial small ribosomal subunit"/>
    <property type="evidence" value="ECO:0007669"/>
    <property type="project" value="TreeGrafter"/>
</dbReference>
<dbReference type="Gene3D" id="3.40.50.10490">
    <property type="entry name" value="Glucose-6-phosphate isomerase like protein, domain 1"/>
    <property type="match status" value="1"/>
</dbReference>
<dbReference type="InterPro" id="IPR018130">
    <property type="entry name" value="Ribosomal_uS2_CS"/>
</dbReference>
<dbReference type="GO" id="GO:0009507">
    <property type="term" value="C:chloroplast"/>
    <property type="evidence" value="ECO:0007669"/>
    <property type="project" value="UniProtKB-SubCell"/>
</dbReference>
<organism evidence="6">
    <name type="scientific">Dichotomosiphon tuberosus</name>
    <dbReference type="NCBI Taxonomy" id="118263"/>
    <lineage>
        <taxon>Eukaryota</taxon>
        <taxon>Viridiplantae</taxon>
        <taxon>Chlorophyta</taxon>
        <taxon>core chlorophytes</taxon>
        <taxon>Ulvophyceae</taxon>
        <taxon>TCBD clade</taxon>
        <taxon>Bryopsidales</taxon>
        <taxon>Halimedineae</taxon>
        <taxon>Dichotomosiphonaceae</taxon>
        <taxon>Dichotomosiphon</taxon>
    </lineage>
</organism>
<dbReference type="InterPro" id="IPR005706">
    <property type="entry name" value="Ribosomal_uS2_bac/mit/plastid"/>
</dbReference>
<evidence type="ECO:0000313" key="6">
    <source>
        <dbReference type="EMBL" id="AYC63860.1"/>
    </source>
</evidence>
<dbReference type="PROSITE" id="PS00963">
    <property type="entry name" value="RIBOSOMAL_S2_2"/>
    <property type="match status" value="1"/>
</dbReference>
<keyword evidence="3 4" id="KW-0687">Ribonucleoprotein</keyword>
<dbReference type="PRINTS" id="PR00395">
    <property type="entry name" value="RIBOSOMALS2"/>
</dbReference>
<dbReference type="InterPro" id="IPR001865">
    <property type="entry name" value="Ribosomal_uS2"/>
</dbReference>
<evidence type="ECO:0000256" key="1">
    <source>
        <dbReference type="ARBA" id="ARBA00006242"/>
    </source>
</evidence>
<gene>
    <name evidence="4 6" type="primary">rps2</name>
</gene>
<dbReference type="GO" id="GO:0006412">
    <property type="term" value="P:translation"/>
    <property type="evidence" value="ECO:0007669"/>
    <property type="project" value="UniProtKB-UniRule"/>
</dbReference>
<sequence length="230" mass="26814">MTLTIEKMFKAGIHFGHPISQRNPKMSPYIYTEKNNIQIIDIIKTYFYINKTSKFLFESCSQGKRILFVGTKKHISKLIEKTAKNSNSWYINKRWIGGLLTNWKTIKKSIMKLREFEYLEKEGFFLSLSKKENSKFKKKKNKLNKYFSGIKTMFNLPDIIIIIGQLKELNAIKESQSLNIPIITIVDTNCDPNLSDHFIPANDDSITSLNLILNEFEKAIIEGYKKMLIK</sequence>
<keyword evidence="6" id="KW-0934">Plastid</keyword>
<evidence type="ECO:0000256" key="2">
    <source>
        <dbReference type="ARBA" id="ARBA00022980"/>
    </source>
</evidence>
<name>A0A386AWX1_9CHLO</name>
<evidence type="ECO:0000256" key="3">
    <source>
        <dbReference type="ARBA" id="ARBA00023274"/>
    </source>
</evidence>
<dbReference type="Gene3D" id="1.10.287.610">
    <property type="entry name" value="Helix hairpin bin"/>
    <property type="match status" value="1"/>
</dbReference>
<comment type="similarity">
    <text evidence="1 4 5">Belongs to the universal ribosomal protein uS2 family.</text>
</comment>
<dbReference type="PANTHER" id="PTHR12534">
    <property type="entry name" value="30S RIBOSOMAL PROTEIN S2 PROKARYOTIC AND ORGANELLAR"/>
    <property type="match status" value="1"/>
</dbReference>
<geneLocation type="chloroplast" evidence="6"/>
<comment type="subcellular location">
    <subcellularLocation>
        <location evidence="4">Plastid</location>
        <location evidence="4">Chloroplast</location>
    </subcellularLocation>
</comment>
<dbReference type="SUPFAM" id="SSF52313">
    <property type="entry name" value="Ribosomal protein S2"/>
    <property type="match status" value="1"/>
</dbReference>
<reference evidence="6" key="2">
    <citation type="journal article" date="2019" name="Mol. Phylogenet. Evol.">
        <title>Reassessment of the classification of bryopsidales (chlorophyta) based on chloroplast phylogenomic analyses.</title>
        <authorList>
            <person name="Cremen M.C."/>
            <person name="Leliaert F."/>
            <person name="West J."/>
            <person name="Lam D.W."/>
            <person name="Shimada S."/>
            <person name="Lopez-Bautista J.M."/>
            <person name="Verbruggen H."/>
        </authorList>
    </citation>
    <scope>NUCLEOTIDE SEQUENCE</scope>
</reference>
<evidence type="ECO:0000256" key="5">
    <source>
        <dbReference type="RuleBase" id="RU003631"/>
    </source>
</evidence>